<reference evidence="2 3" key="1">
    <citation type="submission" date="2014-04" db="EMBL/GenBank/DDBJ databases">
        <title>A new species of microsporidia sheds light on the evolution of extreme parasitism.</title>
        <authorList>
            <person name="Haag K.L."/>
            <person name="James T.Y."/>
            <person name="Larsson R."/>
            <person name="Schaer T.M."/>
            <person name="Refardt D."/>
            <person name="Pombert J.-F."/>
            <person name="Ebert D."/>
        </authorList>
    </citation>
    <scope>NUCLEOTIDE SEQUENCE [LARGE SCALE GENOMIC DNA]</scope>
    <source>
        <strain evidence="2 3">UGP3</strain>
        <tissue evidence="2">Spores</tissue>
    </source>
</reference>
<dbReference type="AlphaFoldDB" id="A0A098VTK9"/>
<dbReference type="GO" id="GO:0003688">
    <property type="term" value="F:DNA replication origin binding"/>
    <property type="evidence" value="ECO:0007669"/>
    <property type="project" value="TreeGrafter"/>
</dbReference>
<sequence>MPIAEARCSGPSNPPKFRELQECTPPPQNLFLYGDTGTGKSLAIDFLFDHRKSDRNAGYFHLFVDLHQIYNEKQLLSMLCSAFTANFLQSNPQVCGHAFELIQIINSCIDTMHHKDSKRQMEGRNMVPLYVVYKLSDRFSSIFPTLFSILFKLPSIVSTSSVFLTNIWLSTASWDKYSGFALAPEPIFVYFPPYLKTELATLLEDQPHPPTLITSHASLTTHSTETPLLSSQFIKFFIDIFFPITHCFPELVKLYNLLFPIYEMLSADSKYRHSQPAEIIKAMQPYFKQINANLSQALCAHSPFDFFAEIDNPHFSNTLPSPALAPIKQFSPYQPLSTLPETIKYVLIASYLASHNPPKLDSRIFGDVNFAVTSGTRIVSDSRKKLVIAKKAAGSGPLVSSVSQYQDAKAFVYERMLAIYSNIVEPDVTSSSPNVCVQSQLGLLERCHLVERLDEIKLRCLASYDVVEKLAKSIKFELKMYLLH</sequence>
<evidence type="ECO:0000313" key="3">
    <source>
        <dbReference type="Proteomes" id="UP000029725"/>
    </source>
</evidence>
<dbReference type="PANTHER" id="PTHR12705">
    <property type="entry name" value="ORIGIN RECOGNITION COMPLEX SUBUNIT 5"/>
    <property type="match status" value="1"/>
</dbReference>
<evidence type="ECO:0000259" key="1">
    <source>
        <dbReference type="Pfam" id="PF14630"/>
    </source>
</evidence>
<evidence type="ECO:0000313" key="2">
    <source>
        <dbReference type="EMBL" id="KGG52408.1"/>
    </source>
</evidence>
<dbReference type="EMBL" id="JMKJ01000086">
    <property type="protein sequence ID" value="KGG52408.1"/>
    <property type="molecule type" value="Genomic_DNA"/>
</dbReference>
<dbReference type="GO" id="GO:0006270">
    <property type="term" value="P:DNA replication initiation"/>
    <property type="evidence" value="ECO:0007669"/>
    <property type="project" value="TreeGrafter"/>
</dbReference>
<dbReference type="VEuPathDB" id="MicrosporidiaDB:DI09_178p30"/>
<protein>
    <recommendedName>
        <fullName evidence="1">Origin recognition complex subunit 5 C-terminal domain-containing protein</fullName>
    </recommendedName>
</protein>
<comment type="caution">
    <text evidence="2">The sequence shown here is derived from an EMBL/GenBank/DDBJ whole genome shotgun (WGS) entry which is preliminary data.</text>
</comment>
<dbReference type="GO" id="GO:0005664">
    <property type="term" value="C:nuclear origin of replication recognition complex"/>
    <property type="evidence" value="ECO:0007669"/>
    <property type="project" value="TreeGrafter"/>
</dbReference>
<organism evidence="2 3">
    <name type="scientific">Mitosporidium daphniae</name>
    <dbReference type="NCBI Taxonomy" id="1485682"/>
    <lineage>
        <taxon>Eukaryota</taxon>
        <taxon>Fungi</taxon>
        <taxon>Fungi incertae sedis</taxon>
        <taxon>Microsporidia</taxon>
        <taxon>Mitosporidium</taxon>
    </lineage>
</organism>
<dbReference type="Proteomes" id="UP000029725">
    <property type="component" value="Unassembled WGS sequence"/>
</dbReference>
<dbReference type="InterPro" id="IPR027417">
    <property type="entry name" value="P-loop_NTPase"/>
</dbReference>
<feature type="domain" description="Origin recognition complex subunit 5 C-terminal" evidence="1">
    <location>
        <begin position="339"/>
        <end position="482"/>
    </location>
</feature>
<dbReference type="PANTHER" id="PTHR12705:SF0">
    <property type="entry name" value="ORIGIN RECOGNITION COMPLEX SUBUNIT 5"/>
    <property type="match status" value="1"/>
</dbReference>
<proteinExistence type="predicted"/>
<dbReference type="RefSeq" id="XP_013238844.1">
    <property type="nucleotide sequence ID" value="XM_013383390.1"/>
</dbReference>
<dbReference type="HOGENOM" id="CLU_028223_0_1_1"/>
<keyword evidence="3" id="KW-1185">Reference proteome</keyword>
<accession>A0A098VTK9</accession>
<gene>
    <name evidence="2" type="ORF">DI09_178p30</name>
</gene>
<dbReference type="GeneID" id="25258707"/>
<dbReference type="InterPro" id="IPR020796">
    <property type="entry name" value="ORC5"/>
</dbReference>
<dbReference type="Pfam" id="PF14630">
    <property type="entry name" value="ORC5_C"/>
    <property type="match status" value="1"/>
</dbReference>
<name>A0A098VTK9_9MICR</name>
<dbReference type="InterPro" id="IPR047088">
    <property type="entry name" value="ORC5_C"/>
</dbReference>
<dbReference type="OrthoDB" id="365981at2759"/>
<dbReference type="Gene3D" id="3.40.50.300">
    <property type="entry name" value="P-loop containing nucleotide triphosphate hydrolases"/>
    <property type="match status" value="1"/>
</dbReference>